<dbReference type="PRINTS" id="PR00032">
    <property type="entry name" value="HTHARAC"/>
</dbReference>
<dbReference type="InterPro" id="IPR011051">
    <property type="entry name" value="RmlC_Cupin_sf"/>
</dbReference>
<dbReference type="InterPro" id="IPR018062">
    <property type="entry name" value="HTH_AraC-typ_CS"/>
</dbReference>
<dbReference type="RefSeq" id="WP_344522953.1">
    <property type="nucleotide sequence ID" value="NZ_BAAAPE010000001.1"/>
</dbReference>
<organism evidence="5 6">
    <name type="scientific">Streptomyces albiaxialis</name>
    <dbReference type="NCBI Taxonomy" id="329523"/>
    <lineage>
        <taxon>Bacteria</taxon>
        <taxon>Bacillati</taxon>
        <taxon>Actinomycetota</taxon>
        <taxon>Actinomycetes</taxon>
        <taxon>Kitasatosporales</taxon>
        <taxon>Streptomycetaceae</taxon>
        <taxon>Streptomyces</taxon>
    </lineage>
</organism>
<comment type="caution">
    <text evidence="5">The sequence shown here is derived from an EMBL/GenBank/DDBJ whole genome shotgun (WGS) entry which is preliminary data.</text>
</comment>
<gene>
    <name evidence="5" type="ORF">GCM10009801_02160</name>
</gene>
<evidence type="ECO:0000259" key="4">
    <source>
        <dbReference type="PROSITE" id="PS01124"/>
    </source>
</evidence>
<protein>
    <submittedName>
        <fullName evidence="5">Helix-turn-helix transcriptional regulator</fullName>
    </submittedName>
</protein>
<name>A0ABP5H0R5_9ACTN</name>
<evidence type="ECO:0000256" key="1">
    <source>
        <dbReference type="ARBA" id="ARBA00023015"/>
    </source>
</evidence>
<dbReference type="Pfam" id="PF12833">
    <property type="entry name" value="HTH_18"/>
    <property type="match status" value="1"/>
</dbReference>
<keyword evidence="3" id="KW-0804">Transcription</keyword>
<keyword evidence="1" id="KW-0805">Transcription regulation</keyword>
<proteinExistence type="predicted"/>
<keyword evidence="6" id="KW-1185">Reference proteome</keyword>
<reference evidence="6" key="1">
    <citation type="journal article" date="2019" name="Int. J. Syst. Evol. Microbiol.">
        <title>The Global Catalogue of Microorganisms (GCM) 10K type strain sequencing project: providing services to taxonomists for standard genome sequencing and annotation.</title>
        <authorList>
            <consortium name="The Broad Institute Genomics Platform"/>
            <consortium name="The Broad Institute Genome Sequencing Center for Infectious Disease"/>
            <person name="Wu L."/>
            <person name="Ma J."/>
        </authorList>
    </citation>
    <scope>NUCLEOTIDE SEQUENCE [LARGE SCALE GENOMIC DNA]</scope>
    <source>
        <strain evidence="6">JCM 15478</strain>
    </source>
</reference>
<dbReference type="Gene3D" id="1.10.10.60">
    <property type="entry name" value="Homeodomain-like"/>
    <property type="match status" value="1"/>
</dbReference>
<evidence type="ECO:0000313" key="6">
    <source>
        <dbReference type="Proteomes" id="UP001500016"/>
    </source>
</evidence>
<dbReference type="PROSITE" id="PS00041">
    <property type="entry name" value="HTH_ARAC_FAMILY_1"/>
    <property type="match status" value="1"/>
</dbReference>
<sequence>MATGACTDGTADSTADGTSGRERLPAIVIGTFSLPKGTWFEEHRHKAHQLAWSYSGLLHVRTARGAWLLPPSLALWIPAGVPHATGAAGTAVMRSPYVKPERCPVTWTEPTVVEVTPLLRALIEHLHDDGLDEWARGRAEAVLFDALTPAPVASVSVTRPRDARTRAVADALTADPSDNRTLAEWGSEVGAGARTLARLFVEETGVSFGRWRERLRMQLAVPLLAEGLTVESVAHRVGYGSASAFVAAFRRATGVTPSRWFG</sequence>
<dbReference type="InterPro" id="IPR020449">
    <property type="entry name" value="Tscrpt_reg_AraC-type_HTH"/>
</dbReference>
<evidence type="ECO:0000256" key="2">
    <source>
        <dbReference type="ARBA" id="ARBA00023125"/>
    </source>
</evidence>
<dbReference type="Proteomes" id="UP001500016">
    <property type="component" value="Unassembled WGS sequence"/>
</dbReference>
<evidence type="ECO:0000256" key="3">
    <source>
        <dbReference type="ARBA" id="ARBA00023163"/>
    </source>
</evidence>
<keyword evidence="2" id="KW-0238">DNA-binding</keyword>
<dbReference type="SUPFAM" id="SSF46689">
    <property type="entry name" value="Homeodomain-like"/>
    <property type="match status" value="1"/>
</dbReference>
<dbReference type="InterPro" id="IPR014710">
    <property type="entry name" value="RmlC-like_jellyroll"/>
</dbReference>
<dbReference type="EMBL" id="BAAAPE010000001">
    <property type="protein sequence ID" value="GAA2060527.1"/>
    <property type="molecule type" value="Genomic_DNA"/>
</dbReference>
<dbReference type="SUPFAM" id="SSF51182">
    <property type="entry name" value="RmlC-like cupins"/>
    <property type="match status" value="1"/>
</dbReference>
<dbReference type="PANTHER" id="PTHR11019">
    <property type="entry name" value="HTH-TYPE TRANSCRIPTIONAL REGULATOR NIMR"/>
    <property type="match status" value="1"/>
</dbReference>
<dbReference type="PANTHER" id="PTHR11019:SF199">
    <property type="entry name" value="HTH-TYPE TRANSCRIPTIONAL REGULATOR NIMR"/>
    <property type="match status" value="1"/>
</dbReference>
<dbReference type="InterPro" id="IPR009057">
    <property type="entry name" value="Homeodomain-like_sf"/>
</dbReference>
<evidence type="ECO:0000313" key="5">
    <source>
        <dbReference type="EMBL" id="GAA2060527.1"/>
    </source>
</evidence>
<dbReference type="CDD" id="cd06124">
    <property type="entry name" value="cupin_NimR-like_N"/>
    <property type="match status" value="1"/>
</dbReference>
<dbReference type="Gene3D" id="2.60.120.10">
    <property type="entry name" value="Jelly Rolls"/>
    <property type="match status" value="1"/>
</dbReference>
<dbReference type="PROSITE" id="PS01124">
    <property type="entry name" value="HTH_ARAC_FAMILY_2"/>
    <property type="match status" value="1"/>
</dbReference>
<accession>A0ABP5H0R5</accession>
<dbReference type="SMART" id="SM00342">
    <property type="entry name" value="HTH_ARAC"/>
    <property type="match status" value="1"/>
</dbReference>
<feature type="domain" description="HTH araC/xylS-type" evidence="4">
    <location>
        <begin position="166"/>
        <end position="262"/>
    </location>
</feature>
<dbReference type="InterPro" id="IPR018060">
    <property type="entry name" value="HTH_AraC"/>
</dbReference>